<evidence type="ECO:0000313" key="2">
    <source>
        <dbReference type="Proteomes" id="UP001201701"/>
    </source>
</evidence>
<name>A0ABS9Q9F1_9HYPH</name>
<dbReference type="Gene3D" id="2.60.40.4150">
    <property type="entry name" value="Type VI secretion system, lipoprotein SciN"/>
    <property type="match status" value="1"/>
</dbReference>
<dbReference type="NCBIfam" id="TIGR03352">
    <property type="entry name" value="VI_chp_3"/>
    <property type="match status" value="1"/>
</dbReference>
<dbReference type="InterPro" id="IPR017734">
    <property type="entry name" value="T6SS_SciN"/>
</dbReference>
<dbReference type="EMBL" id="JAKREW010000001">
    <property type="protein sequence ID" value="MCG7504042.1"/>
    <property type="molecule type" value="Genomic_DNA"/>
</dbReference>
<organism evidence="1 2">
    <name type="scientific">Mesorhizobium retamae</name>
    <dbReference type="NCBI Taxonomy" id="2912854"/>
    <lineage>
        <taxon>Bacteria</taxon>
        <taxon>Pseudomonadati</taxon>
        <taxon>Pseudomonadota</taxon>
        <taxon>Alphaproteobacteria</taxon>
        <taxon>Hyphomicrobiales</taxon>
        <taxon>Phyllobacteriaceae</taxon>
        <taxon>Mesorhizobium</taxon>
    </lineage>
</organism>
<sequence>MAATRYAAAGILLLAAAGCVSVPGGVQTSEQPQARTISVALGASSDVNPGPDGRAAPLPVQVYVLRSTGAFQSQDYFGLKGGSAISADQVDSRSISLRPGETKQLSVNSGTDGAYLGVIAGYRNIDNANWRAVSSLGTSDSFVVRAGKSSISISAR</sequence>
<dbReference type="PANTHER" id="PTHR37625:SF4">
    <property type="entry name" value="OUTER MEMBRANE LIPOPROTEIN"/>
    <property type="match status" value="1"/>
</dbReference>
<gene>
    <name evidence="1" type="primary">tssJ</name>
    <name evidence="1" type="ORF">L4923_03325</name>
</gene>
<proteinExistence type="predicted"/>
<evidence type="ECO:0000313" key="1">
    <source>
        <dbReference type="EMBL" id="MCG7504042.1"/>
    </source>
</evidence>
<keyword evidence="2" id="KW-1185">Reference proteome</keyword>
<protein>
    <submittedName>
        <fullName evidence="1">Type VI secretion system lipoprotein TssJ</fullName>
    </submittedName>
</protein>
<dbReference type="PROSITE" id="PS51257">
    <property type="entry name" value="PROKAR_LIPOPROTEIN"/>
    <property type="match status" value="1"/>
</dbReference>
<accession>A0ABS9Q9F1</accession>
<dbReference type="InterPro" id="IPR038706">
    <property type="entry name" value="Type_VI_SciN-like_sf"/>
</dbReference>
<keyword evidence="1" id="KW-0449">Lipoprotein</keyword>
<dbReference type="Proteomes" id="UP001201701">
    <property type="component" value="Unassembled WGS sequence"/>
</dbReference>
<dbReference type="Pfam" id="PF12790">
    <property type="entry name" value="T6SS-SciN"/>
    <property type="match status" value="1"/>
</dbReference>
<comment type="caution">
    <text evidence="1">The sequence shown here is derived from an EMBL/GenBank/DDBJ whole genome shotgun (WGS) entry which is preliminary data.</text>
</comment>
<dbReference type="RefSeq" id="WP_239362002.1">
    <property type="nucleotide sequence ID" value="NZ_JAKREW010000001.1"/>
</dbReference>
<reference evidence="1 2" key="1">
    <citation type="submission" date="2022-02" db="EMBL/GenBank/DDBJ databases">
        <title>Draft genome sequence of Mezorhizobium retamae strain IRAMC:0171 isolated from Retama raetam nodules.</title>
        <authorList>
            <person name="Bengaied R."/>
            <person name="Sbissi I."/>
            <person name="Huber K."/>
            <person name="Ghodbane F."/>
            <person name="Nouioui I."/>
            <person name="Tarhouni M."/>
            <person name="Gtari M."/>
        </authorList>
    </citation>
    <scope>NUCLEOTIDE SEQUENCE [LARGE SCALE GENOMIC DNA]</scope>
    <source>
        <strain evidence="1 2">IRAMC:0171</strain>
    </source>
</reference>
<dbReference type="PANTHER" id="PTHR37625">
    <property type="entry name" value="OUTER MEMBRANE LIPOPROTEIN-RELATED"/>
    <property type="match status" value="1"/>
</dbReference>